<protein>
    <submittedName>
        <fullName evidence="2">Putative mitochondrial protein</fullName>
    </submittedName>
</protein>
<proteinExistence type="predicted"/>
<evidence type="ECO:0000313" key="3">
    <source>
        <dbReference type="Proteomes" id="UP000288805"/>
    </source>
</evidence>
<name>A0A438IKT6_VITVI</name>
<evidence type="ECO:0000313" key="2">
    <source>
        <dbReference type="EMBL" id="RVW97306.1"/>
    </source>
</evidence>
<dbReference type="EMBL" id="QGNW01000102">
    <property type="protein sequence ID" value="RVW97306.1"/>
    <property type="molecule type" value="Genomic_DNA"/>
</dbReference>
<evidence type="ECO:0000259" key="1">
    <source>
        <dbReference type="PROSITE" id="PS50878"/>
    </source>
</evidence>
<dbReference type="SUPFAM" id="SSF56672">
    <property type="entry name" value="DNA/RNA polymerases"/>
    <property type="match status" value="1"/>
</dbReference>
<dbReference type="InterPro" id="IPR043502">
    <property type="entry name" value="DNA/RNA_pol_sf"/>
</dbReference>
<feature type="domain" description="Reverse transcriptase" evidence="1">
    <location>
        <begin position="1"/>
        <end position="161"/>
    </location>
</feature>
<dbReference type="Proteomes" id="UP000288805">
    <property type="component" value="Unassembled WGS sequence"/>
</dbReference>
<dbReference type="Pfam" id="PF13966">
    <property type="entry name" value="zf-RVT"/>
    <property type="match status" value="1"/>
</dbReference>
<accession>A0A438IKT6</accession>
<organism evidence="2 3">
    <name type="scientific">Vitis vinifera</name>
    <name type="common">Grape</name>
    <dbReference type="NCBI Taxonomy" id="29760"/>
    <lineage>
        <taxon>Eukaryota</taxon>
        <taxon>Viridiplantae</taxon>
        <taxon>Streptophyta</taxon>
        <taxon>Embryophyta</taxon>
        <taxon>Tracheophyta</taxon>
        <taxon>Spermatophyta</taxon>
        <taxon>Magnoliopsida</taxon>
        <taxon>eudicotyledons</taxon>
        <taxon>Gunneridae</taxon>
        <taxon>Pentapetalae</taxon>
        <taxon>rosids</taxon>
        <taxon>Vitales</taxon>
        <taxon>Vitaceae</taxon>
        <taxon>Viteae</taxon>
        <taxon>Vitis</taxon>
    </lineage>
</organism>
<reference evidence="2 3" key="1">
    <citation type="journal article" date="2018" name="PLoS Genet.">
        <title>Population sequencing reveals clonal diversity and ancestral inbreeding in the grapevine cultivar Chardonnay.</title>
        <authorList>
            <person name="Roach M.J."/>
            <person name="Johnson D.L."/>
            <person name="Bohlmann J."/>
            <person name="van Vuuren H.J."/>
            <person name="Jones S.J."/>
            <person name="Pretorius I.S."/>
            <person name="Schmidt S.A."/>
            <person name="Borneman A.R."/>
        </authorList>
    </citation>
    <scope>NUCLEOTIDE SEQUENCE [LARGE SCALE GENOMIC DNA]</scope>
    <source>
        <strain evidence="3">cv. Chardonnay</strain>
        <tissue evidence="2">Leaf</tissue>
    </source>
</reference>
<comment type="caution">
    <text evidence="2">The sequence shown here is derived from an EMBL/GenBank/DDBJ whole genome shotgun (WGS) entry which is preliminary data.</text>
</comment>
<gene>
    <name evidence="2" type="primary">AtMg01250_31</name>
    <name evidence="2" type="ORF">CK203_025906</name>
</gene>
<dbReference type="Pfam" id="PF00078">
    <property type="entry name" value="RVT_1"/>
    <property type="match status" value="1"/>
</dbReference>
<dbReference type="AlphaFoldDB" id="A0A438IKT6"/>
<dbReference type="PROSITE" id="PS50878">
    <property type="entry name" value="RT_POL"/>
    <property type="match status" value="1"/>
</dbReference>
<sequence>MGFGEKWIGWIKWCISTTSFSMMVNGTPKGFFQSSRGLRQGDPLSPYLFVIAMKVFRSFIKRAVEGGFMSGCKVKGRNEEGVQISHLLFADDTLVFCQASQNQLIYLSWLLMWFEAILGLRINLEKSELIPVGRVENIDDLALDFGCRVGSLPSTYLGLPLGAPFKLVSVWDGVEERFRKRLAMWKRQYLSKGGRATLIRSTLSNLRIYFMSLLRLPSSDRRRLEQIQRDFLWGGSNLERKPHLVRRDVRGLVLSGSERGTWRGALERNKDGLEVGGHIDFFQCWQWKEERLHGRRVLEDVEDMVVWNKSKSSKFLAKSLYRALEADCLVLFPSSCIWNVWVQPKISFFAWEAAWGKALTLDLVQKRGLSLANRRFMCLENEETIDHLLLHCSKTRTLWELLFTLVGVSWVMPSVRETLLSWQGSFVGKKHRKVWRVAPLHIFWTVWKVRNRLTFKDNELSIQRLKYSFILSLWYEAKLFLVECSQSLVNFIDWLGSF</sequence>
<dbReference type="PANTHER" id="PTHR33116">
    <property type="entry name" value="REVERSE TRANSCRIPTASE ZINC-BINDING DOMAIN-CONTAINING PROTEIN-RELATED-RELATED"/>
    <property type="match status" value="1"/>
</dbReference>
<dbReference type="PANTHER" id="PTHR33116:SF78">
    <property type="entry name" value="OS12G0587133 PROTEIN"/>
    <property type="match status" value="1"/>
</dbReference>
<dbReference type="InterPro" id="IPR026960">
    <property type="entry name" value="RVT-Znf"/>
</dbReference>
<dbReference type="InterPro" id="IPR000477">
    <property type="entry name" value="RT_dom"/>
</dbReference>